<evidence type="ECO:0000259" key="3">
    <source>
        <dbReference type="Pfam" id="PF13358"/>
    </source>
</evidence>
<dbReference type="Pfam" id="PF00415">
    <property type="entry name" value="RCC1"/>
    <property type="match status" value="1"/>
</dbReference>
<dbReference type="InterPro" id="IPR058923">
    <property type="entry name" value="RCC1-like_dom"/>
</dbReference>
<proteinExistence type="predicted"/>
<keyword evidence="1" id="KW-0677">Repeat</keyword>
<dbReference type="Proteomes" id="UP001176940">
    <property type="component" value="Unassembled WGS sequence"/>
</dbReference>
<comment type="caution">
    <text evidence="5">The sequence shown here is derived from an EMBL/GenBank/DDBJ whole genome shotgun (WGS) entry which is preliminary data.</text>
</comment>
<feature type="repeat" description="RCC1" evidence="2">
    <location>
        <begin position="420"/>
        <end position="471"/>
    </location>
</feature>
<dbReference type="Pfam" id="PF13358">
    <property type="entry name" value="DDE_3"/>
    <property type="match status" value="1"/>
</dbReference>
<dbReference type="EMBL" id="CAUEEQ010053614">
    <property type="protein sequence ID" value="CAJ0961840.1"/>
    <property type="molecule type" value="Genomic_DNA"/>
</dbReference>
<feature type="domain" description="RCC1-like" evidence="4">
    <location>
        <begin position="204"/>
        <end position="408"/>
    </location>
</feature>
<dbReference type="Gene3D" id="2.130.10.30">
    <property type="entry name" value="Regulator of chromosome condensation 1/beta-lactamase-inhibitor protein II"/>
    <property type="match status" value="1"/>
</dbReference>
<dbReference type="Pfam" id="PF25390">
    <property type="entry name" value="WD40_RLD"/>
    <property type="match status" value="1"/>
</dbReference>
<dbReference type="InterPro" id="IPR009091">
    <property type="entry name" value="RCC1/BLIP-II"/>
</dbReference>
<dbReference type="InterPro" id="IPR051625">
    <property type="entry name" value="Signaling_Regulatory_Domain"/>
</dbReference>
<feature type="repeat" description="RCC1" evidence="2">
    <location>
        <begin position="208"/>
        <end position="259"/>
    </location>
</feature>
<evidence type="ECO:0000259" key="4">
    <source>
        <dbReference type="Pfam" id="PF25390"/>
    </source>
</evidence>
<protein>
    <submittedName>
        <fullName evidence="5">Uncharacterized protein</fullName>
    </submittedName>
</protein>
<evidence type="ECO:0000313" key="6">
    <source>
        <dbReference type="Proteomes" id="UP001176940"/>
    </source>
</evidence>
<dbReference type="InterPro" id="IPR038717">
    <property type="entry name" value="Tc1-like_DDE_dom"/>
</dbReference>
<reference evidence="5" key="1">
    <citation type="submission" date="2023-07" db="EMBL/GenBank/DDBJ databases">
        <authorList>
            <person name="Stuckert A."/>
        </authorList>
    </citation>
    <scope>NUCLEOTIDE SEQUENCE</scope>
</reference>
<dbReference type="PANTHER" id="PTHR22872">
    <property type="entry name" value="BTK-BINDING PROTEIN-RELATED"/>
    <property type="match status" value="1"/>
</dbReference>
<organism evidence="5 6">
    <name type="scientific">Ranitomeya imitator</name>
    <name type="common">mimic poison frog</name>
    <dbReference type="NCBI Taxonomy" id="111125"/>
    <lineage>
        <taxon>Eukaryota</taxon>
        <taxon>Metazoa</taxon>
        <taxon>Chordata</taxon>
        <taxon>Craniata</taxon>
        <taxon>Vertebrata</taxon>
        <taxon>Euteleostomi</taxon>
        <taxon>Amphibia</taxon>
        <taxon>Batrachia</taxon>
        <taxon>Anura</taxon>
        <taxon>Neobatrachia</taxon>
        <taxon>Hyloidea</taxon>
        <taxon>Dendrobatidae</taxon>
        <taxon>Dendrobatinae</taxon>
        <taxon>Ranitomeya</taxon>
    </lineage>
</organism>
<dbReference type="PROSITE" id="PS50012">
    <property type="entry name" value="RCC1_3"/>
    <property type="match status" value="5"/>
</dbReference>
<evidence type="ECO:0000256" key="1">
    <source>
        <dbReference type="ARBA" id="ARBA00022737"/>
    </source>
</evidence>
<feature type="repeat" description="RCC1" evidence="2">
    <location>
        <begin position="260"/>
        <end position="313"/>
    </location>
</feature>
<gene>
    <name evidence="5" type="ORF">RIMI_LOCUS17953188</name>
</gene>
<keyword evidence="6" id="KW-1185">Reference proteome</keyword>
<feature type="repeat" description="RCC1" evidence="2">
    <location>
        <begin position="314"/>
        <end position="365"/>
    </location>
</feature>
<evidence type="ECO:0000256" key="2">
    <source>
        <dbReference type="PROSITE-ProRule" id="PRU00235"/>
    </source>
</evidence>
<dbReference type="PRINTS" id="PR00633">
    <property type="entry name" value="RCCNDNSATION"/>
</dbReference>
<dbReference type="Gene3D" id="3.30.420.10">
    <property type="entry name" value="Ribonuclease H-like superfamily/Ribonuclease H"/>
    <property type="match status" value="1"/>
</dbReference>
<dbReference type="InterPro" id="IPR000408">
    <property type="entry name" value="Reg_chr_condens"/>
</dbReference>
<dbReference type="SUPFAM" id="SSF50985">
    <property type="entry name" value="RCC1/BLIP-II"/>
    <property type="match status" value="1"/>
</dbReference>
<accession>A0ABN9MCN6</accession>
<evidence type="ECO:0000313" key="5">
    <source>
        <dbReference type="EMBL" id="CAJ0961840.1"/>
    </source>
</evidence>
<name>A0ABN9MCN6_9NEOB</name>
<sequence>MSAAGVGPLCFIKGRVNAASYQEILEHFMLPLAEMLYGDEDFIFQHDLAPAHSAKTTGKWFTDHGITVLNWPANSPDLNPIENLWDIVKRKLRDARPNTLDELKATIEASWASITSQQCHRLIASMPRRIEAVISSKDSRPMFTVAKKIRELMADNENMNAVHESHEVFRREQDEQLVQWMNSTQHLHNVISDCRRPDDWTLSAGGSGTIYGWGHNHRGQLGGIEGAKVKVPTPCEALATLRPVQLIGGEQTLFAVTADGKLYATGYGAGGRLGIGGTESVSTPTLLESIQHVFVKKVAVNSGGKHCLALSSEGEVYSWGEAEDGKLGHGNRSPCDRPRVIESLRGTEVIDIAAGGAHSACITAAGELYTWGKGRYGRLGHGDSEDQLKPKLVEALQGYRVIDIACGSGDAQTLCLTDDDTVWSWGDGDYGKLGRGGSDGCKVPMKIDSLTGLGVTKVECGSQFSVALTKSGAVYTCFLFYMTLILKYPYSAGL</sequence>
<dbReference type="PANTHER" id="PTHR22872:SF2">
    <property type="entry name" value="INHIBITOR OF BRUTON TYROSINE KINASE"/>
    <property type="match status" value="1"/>
</dbReference>
<dbReference type="InterPro" id="IPR036397">
    <property type="entry name" value="RNaseH_sf"/>
</dbReference>
<feature type="domain" description="Tc1-like transposase DDE" evidence="3">
    <location>
        <begin position="9"/>
        <end position="104"/>
    </location>
</feature>
<feature type="repeat" description="RCC1" evidence="2">
    <location>
        <begin position="366"/>
        <end position="417"/>
    </location>
</feature>